<dbReference type="InterPro" id="IPR036291">
    <property type="entry name" value="NAD(P)-bd_dom_sf"/>
</dbReference>
<name>A0AAW0DBM5_9AGAR</name>
<reference evidence="4 5" key="1">
    <citation type="submission" date="2024-01" db="EMBL/GenBank/DDBJ databases">
        <title>A draft genome for a cacao thread blight-causing isolate of Paramarasmius palmivorus.</title>
        <authorList>
            <person name="Baruah I.K."/>
            <person name="Bukari Y."/>
            <person name="Amoako-Attah I."/>
            <person name="Meinhardt L.W."/>
            <person name="Bailey B.A."/>
            <person name="Cohen S.P."/>
        </authorList>
    </citation>
    <scope>NUCLEOTIDE SEQUENCE [LARGE SCALE GENOMIC DNA]</scope>
    <source>
        <strain evidence="4 5">GH-12</strain>
    </source>
</reference>
<dbReference type="CDD" id="cd05374">
    <property type="entry name" value="17beta-HSD-like_SDR_c"/>
    <property type="match status" value="1"/>
</dbReference>
<evidence type="ECO:0000313" key="5">
    <source>
        <dbReference type="Proteomes" id="UP001383192"/>
    </source>
</evidence>
<dbReference type="Gene3D" id="3.40.50.720">
    <property type="entry name" value="NAD(P)-binding Rossmann-like Domain"/>
    <property type="match status" value="1"/>
</dbReference>
<dbReference type="PRINTS" id="PR00081">
    <property type="entry name" value="GDHRDH"/>
</dbReference>
<dbReference type="PANTHER" id="PTHR43976">
    <property type="entry name" value="SHORT CHAIN DEHYDROGENASE"/>
    <property type="match status" value="1"/>
</dbReference>
<dbReference type="Pfam" id="PF00106">
    <property type="entry name" value="adh_short"/>
    <property type="match status" value="1"/>
</dbReference>
<evidence type="ECO:0008006" key="6">
    <source>
        <dbReference type="Google" id="ProtNLM"/>
    </source>
</evidence>
<comment type="caution">
    <text evidence="4">The sequence shown here is derived from an EMBL/GenBank/DDBJ whole genome shotgun (WGS) entry which is preliminary data.</text>
</comment>
<evidence type="ECO:0000313" key="4">
    <source>
        <dbReference type="EMBL" id="KAK7049935.1"/>
    </source>
</evidence>
<keyword evidence="2" id="KW-0560">Oxidoreductase</keyword>
<dbReference type="InterPro" id="IPR051911">
    <property type="entry name" value="SDR_oxidoreductase"/>
</dbReference>
<protein>
    <recommendedName>
        <fullName evidence="6">NAD(P)-binding protein</fullName>
    </recommendedName>
</protein>
<dbReference type="Proteomes" id="UP001383192">
    <property type="component" value="Unassembled WGS sequence"/>
</dbReference>
<comment type="similarity">
    <text evidence="1 3">Belongs to the short-chain dehydrogenases/reductases (SDR) family.</text>
</comment>
<sequence>MNGTNTTGQLVWFITGTTSGFGHRLVKSALARGDRVIATARSFEKLEAMYSDVQDRENLRLLELDITIGFEKIKGIVEEGVKAWGRIDVLVNNAGNGYLALVEEATSDLYRRQFETNVFGIMDVTNAVLPHMREKKRGTIVTVGSRSVWRADTPGIGAYAASKAAIHGKASFILDMTPITEALAVEVAQFNIRVLLVAPGAFRTENIYGIPFHTSNPIPDYDPMRKSIMAAVATIPGSEPGDPDKGMEVIVDVVRGEGAAKGKNWPGTLLLGEDAVSTFNRHWEILKKSVDEWFQVIKNVAF</sequence>
<dbReference type="InterPro" id="IPR002347">
    <property type="entry name" value="SDR_fam"/>
</dbReference>
<dbReference type="GO" id="GO:0016491">
    <property type="term" value="F:oxidoreductase activity"/>
    <property type="evidence" value="ECO:0007669"/>
    <property type="project" value="UniProtKB-KW"/>
</dbReference>
<keyword evidence="5" id="KW-1185">Reference proteome</keyword>
<accession>A0AAW0DBM5</accession>
<dbReference type="PANTHER" id="PTHR43976:SF16">
    <property type="entry name" value="SHORT-CHAIN DEHYDROGENASE_REDUCTASE FAMILY PROTEIN"/>
    <property type="match status" value="1"/>
</dbReference>
<dbReference type="EMBL" id="JAYKXP010000015">
    <property type="protein sequence ID" value="KAK7049935.1"/>
    <property type="molecule type" value="Genomic_DNA"/>
</dbReference>
<organism evidence="4 5">
    <name type="scientific">Paramarasmius palmivorus</name>
    <dbReference type="NCBI Taxonomy" id="297713"/>
    <lineage>
        <taxon>Eukaryota</taxon>
        <taxon>Fungi</taxon>
        <taxon>Dikarya</taxon>
        <taxon>Basidiomycota</taxon>
        <taxon>Agaricomycotina</taxon>
        <taxon>Agaricomycetes</taxon>
        <taxon>Agaricomycetidae</taxon>
        <taxon>Agaricales</taxon>
        <taxon>Marasmiineae</taxon>
        <taxon>Marasmiaceae</taxon>
        <taxon>Paramarasmius</taxon>
    </lineage>
</organism>
<evidence type="ECO:0000256" key="1">
    <source>
        <dbReference type="ARBA" id="ARBA00006484"/>
    </source>
</evidence>
<dbReference type="SUPFAM" id="SSF51735">
    <property type="entry name" value="NAD(P)-binding Rossmann-fold domains"/>
    <property type="match status" value="1"/>
</dbReference>
<dbReference type="PRINTS" id="PR00080">
    <property type="entry name" value="SDRFAMILY"/>
</dbReference>
<proteinExistence type="inferred from homology"/>
<dbReference type="AlphaFoldDB" id="A0AAW0DBM5"/>
<evidence type="ECO:0000256" key="2">
    <source>
        <dbReference type="ARBA" id="ARBA00023002"/>
    </source>
</evidence>
<evidence type="ECO:0000256" key="3">
    <source>
        <dbReference type="RuleBase" id="RU000363"/>
    </source>
</evidence>
<gene>
    <name evidence="4" type="ORF">VNI00_005365</name>
</gene>